<organism evidence="2 3">
    <name type="scientific">Photobacterium aphoticum</name>
    <dbReference type="NCBI Taxonomy" id="754436"/>
    <lineage>
        <taxon>Bacteria</taxon>
        <taxon>Pseudomonadati</taxon>
        <taxon>Pseudomonadota</taxon>
        <taxon>Gammaproteobacteria</taxon>
        <taxon>Vibrionales</taxon>
        <taxon>Vibrionaceae</taxon>
        <taxon>Photobacterium</taxon>
    </lineage>
</organism>
<comment type="caution">
    <text evidence="2">The sequence shown here is derived from an EMBL/GenBank/DDBJ whole genome shotgun (WGS) entry which is preliminary data.</text>
</comment>
<feature type="domain" description="ChlI/MoxR AAA lid" evidence="1">
    <location>
        <begin position="3"/>
        <end position="53"/>
    </location>
</feature>
<dbReference type="Pfam" id="PF17863">
    <property type="entry name" value="AAA_lid_2"/>
    <property type="match status" value="1"/>
</dbReference>
<reference evidence="2 3" key="1">
    <citation type="journal article" date="2014" name="Genome Announc.">
        <title>Draft Genome Sequences of Two Vibrionaceae Species, Vibrio ponticus C121 and Photobacterium aphoticum C119, Isolated as Coral Reef Microbiota.</title>
        <authorList>
            <person name="Al-saari N."/>
            <person name="Meirelles P.M."/>
            <person name="Mino S."/>
            <person name="Suda W."/>
            <person name="Oshima K."/>
            <person name="Hattori M."/>
            <person name="Ohkuma M."/>
            <person name="Thompson F.L."/>
            <person name="Gomez-Gil B."/>
            <person name="Sawabe T."/>
            <person name="Sawabe T."/>
        </authorList>
    </citation>
    <scope>NUCLEOTIDE SEQUENCE [LARGE SCALE GENOMIC DNA]</scope>
    <source>
        <strain evidence="2 3">JCM 19237</strain>
    </source>
</reference>
<accession>A0A090R4Z1</accession>
<dbReference type="AlphaFoldDB" id="A0A090R4Z1"/>
<sequence length="61" mass="6907">MDRCARAHAWLCGRDYVTPEDVQHMAYPVLRHRLLRSYEAQAEGIAADTIIEHLIAQVACA</sequence>
<evidence type="ECO:0000259" key="1">
    <source>
        <dbReference type="Pfam" id="PF17863"/>
    </source>
</evidence>
<proteinExistence type="predicted"/>
<dbReference type="Proteomes" id="UP000029227">
    <property type="component" value="Unassembled WGS sequence"/>
</dbReference>
<gene>
    <name evidence="2" type="ORF">JCM19237_5615</name>
</gene>
<dbReference type="STRING" id="754436.JCM19237_5615"/>
<evidence type="ECO:0000313" key="3">
    <source>
        <dbReference type="Proteomes" id="UP000029227"/>
    </source>
</evidence>
<dbReference type="InterPro" id="IPR041628">
    <property type="entry name" value="ChlI/MoxR_AAA_lid"/>
</dbReference>
<protein>
    <submittedName>
        <fullName evidence="2">MoxR-like ATPase in aerotolerance operon</fullName>
    </submittedName>
</protein>
<name>A0A090R4Z1_9GAMM</name>
<evidence type="ECO:0000313" key="2">
    <source>
        <dbReference type="EMBL" id="GAL02722.1"/>
    </source>
</evidence>
<dbReference type="eggNOG" id="COG0714">
    <property type="taxonomic scope" value="Bacteria"/>
</dbReference>
<dbReference type="Gene3D" id="1.10.8.80">
    <property type="entry name" value="Magnesium chelatase subunit I, C-Terminal domain"/>
    <property type="match status" value="1"/>
</dbReference>
<dbReference type="EMBL" id="BBMN01000001">
    <property type="protein sequence ID" value="GAL02722.1"/>
    <property type="molecule type" value="Genomic_DNA"/>
</dbReference>